<protein>
    <recommendedName>
        <fullName evidence="4">Mycothiol acetyltransferase</fullName>
        <shortName evidence="4">MSH acetyltransferase</shortName>
        <ecNumber evidence="4">2.3.1.189</ecNumber>
    </recommendedName>
    <alternativeName>
        <fullName evidence="4">Mycothiol synthase</fullName>
    </alternativeName>
</protein>
<dbReference type="Proteomes" id="UP000805614">
    <property type="component" value="Unassembled WGS sequence"/>
</dbReference>
<feature type="binding site" evidence="4">
    <location>
        <position position="183"/>
    </location>
    <ligand>
        <name>1D-myo-inositol 2-(L-cysteinylamino)-2-deoxy-alpha-D-glucopyranoside</name>
        <dbReference type="ChEBI" id="CHEBI:58887"/>
    </ligand>
</feature>
<feature type="binding site" evidence="4">
    <location>
        <begin position="241"/>
        <end position="247"/>
    </location>
    <ligand>
        <name>acetyl-CoA</name>
        <dbReference type="ChEBI" id="CHEBI:57288"/>
        <label>2</label>
    </ligand>
</feature>
<comment type="caution">
    <text evidence="6">The sequence shown here is derived from an EMBL/GenBank/DDBJ whole genome shotgun (WGS) entry which is preliminary data.</text>
</comment>
<comment type="subunit">
    <text evidence="4">Monomer.</text>
</comment>
<dbReference type="GO" id="GO:0035447">
    <property type="term" value="F:mycothiol synthase activity"/>
    <property type="evidence" value="ECO:0007669"/>
    <property type="project" value="UniProtKB-EC"/>
</dbReference>
<dbReference type="InterPro" id="IPR016181">
    <property type="entry name" value="Acyl_CoA_acyltransferase"/>
</dbReference>
<feature type="binding site" evidence="4">
    <location>
        <position position="41"/>
    </location>
    <ligand>
        <name>1D-myo-inositol 2-(L-cysteinylamino)-2-deoxy-alpha-D-glucopyranoside</name>
        <dbReference type="ChEBI" id="CHEBI:58887"/>
    </ligand>
</feature>
<keyword evidence="3 4" id="KW-0012">Acyltransferase</keyword>
<comment type="caution">
    <text evidence="4">Lacks conserved residue(s) required for the propagation of feature annotation.</text>
</comment>
<dbReference type="PIRSF" id="PIRSF021524">
    <property type="entry name" value="MSH_acetyltransferase"/>
    <property type="match status" value="1"/>
</dbReference>
<sequence length="311" mass="33532">MESNAKPVVIVRERPSAGEIDAANALIDAATAADGVRPLSDQSMLHLRHGGDGRALSVLLYDSEGALAGYGHLEPGAEPSGELVVHPAHRGRGHGRELALAMLEAAKGSLRVWAHSESPAAAALARSLGFERVRALWKMRRPLADPLPEPVVPDGVRIRTFAVGHDEAAWLELNRRAFADHPEQGSLTMDDLARREDEPWFDPAGFFLAERDGALTGFHWTKVHDTGTGEVYVLGVAPDAQGTGLGRALTLVGLRHLRSAGLSHVMLYVDEANRGAVRLYESLGFDRFDVDVMYGRSARSPDGNHKSAHSS</sequence>
<dbReference type="Pfam" id="PF13508">
    <property type="entry name" value="Acetyltransf_7"/>
    <property type="match status" value="1"/>
</dbReference>
<evidence type="ECO:0000313" key="7">
    <source>
        <dbReference type="Proteomes" id="UP000805614"/>
    </source>
</evidence>
<evidence type="ECO:0000256" key="2">
    <source>
        <dbReference type="ARBA" id="ARBA00022737"/>
    </source>
</evidence>
<evidence type="ECO:0000256" key="1">
    <source>
        <dbReference type="ARBA" id="ARBA00022679"/>
    </source>
</evidence>
<dbReference type="HAMAP" id="MF_01698">
    <property type="entry name" value="MshD"/>
    <property type="match status" value="1"/>
</dbReference>
<feature type="binding site" evidence="4">
    <location>
        <position position="222"/>
    </location>
    <ligand>
        <name>1D-myo-inositol 2-(L-cysteinylamino)-2-deoxy-alpha-D-glucopyranoside</name>
        <dbReference type="ChEBI" id="CHEBI:58887"/>
    </ligand>
</feature>
<dbReference type="PROSITE" id="PS51186">
    <property type="entry name" value="GNAT"/>
    <property type="match status" value="2"/>
</dbReference>
<evidence type="ECO:0000256" key="3">
    <source>
        <dbReference type="ARBA" id="ARBA00023315"/>
    </source>
</evidence>
<feature type="binding site" evidence="4">
    <location>
        <begin position="83"/>
        <end position="85"/>
    </location>
    <ligand>
        <name>acetyl-CoA</name>
        <dbReference type="ChEBI" id="CHEBI:57288"/>
        <label>1</label>
    </ligand>
</feature>
<feature type="domain" description="N-acetyltransferase" evidence="5">
    <location>
        <begin position="156"/>
        <end position="302"/>
    </location>
</feature>
<keyword evidence="7" id="KW-1185">Reference proteome</keyword>
<dbReference type="EMBL" id="JABVEC010000008">
    <property type="protein sequence ID" value="MBC6466365.1"/>
    <property type="molecule type" value="Genomic_DNA"/>
</dbReference>
<comment type="catalytic activity">
    <reaction evidence="4">
        <text>1D-myo-inositol 2-(L-cysteinylamino)-2-deoxy-alpha-D-glucopyranoside + acetyl-CoA = mycothiol + CoA + H(+)</text>
        <dbReference type="Rhea" id="RHEA:26172"/>
        <dbReference type="ChEBI" id="CHEBI:15378"/>
        <dbReference type="ChEBI" id="CHEBI:16768"/>
        <dbReference type="ChEBI" id="CHEBI:57287"/>
        <dbReference type="ChEBI" id="CHEBI:57288"/>
        <dbReference type="ChEBI" id="CHEBI:58887"/>
        <dbReference type="EC" id="2.3.1.189"/>
    </reaction>
</comment>
<keyword evidence="2 4" id="KW-0677">Repeat</keyword>
<dbReference type="CDD" id="cd04301">
    <property type="entry name" value="NAT_SF"/>
    <property type="match status" value="2"/>
</dbReference>
<dbReference type="Gene3D" id="3.40.630.30">
    <property type="match status" value="1"/>
</dbReference>
<keyword evidence="1 4" id="KW-0808">Transferase</keyword>
<reference evidence="6 7" key="1">
    <citation type="submission" date="2020-06" db="EMBL/GenBank/DDBJ databases">
        <title>Actinomadura xiongansis sp. nov., isolated from soil of Baiyangdian.</title>
        <authorList>
            <person name="Zhang X."/>
        </authorList>
    </citation>
    <scope>NUCLEOTIDE SEQUENCE [LARGE SCALE GENOMIC DNA]</scope>
    <source>
        <strain evidence="6 7">HBUM206468</strain>
    </source>
</reference>
<dbReference type="NCBIfam" id="TIGR03448">
    <property type="entry name" value="mycothiol_MshD"/>
    <property type="match status" value="1"/>
</dbReference>
<accession>A0ABR7LNQ0</accession>
<feature type="binding site" evidence="4">
    <location>
        <position position="268"/>
    </location>
    <ligand>
        <name>1D-myo-inositol 2-(L-cysteinylamino)-2-deoxy-alpha-D-glucopyranoside</name>
        <dbReference type="ChEBI" id="CHEBI:58887"/>
    </ligand>
</feature>
<feature type="domain" description="N-acetyltransferase" evidence="5">
    <location>
        <begin position="9"/>
        <end position="148"/>
    </location>
</feature>
<feature type="binding site" evidence="4">
    <location>
        <begin position="234"/>
        <end position="236"/>
    </location>
    <ligand>
        <name>acetyl-CoA</name>
        <dbReference type="ChEBI" id="CHEBI:57288"/>
        <label>2</label>
    </ligand>
</feature>
<comment type="similarity">
    <text evidence="4">Belongs to the acetyltransferase family. MshD subfamily.</text>
</comment>
<evidence type="ECO:0000256" key="4">
    <source>
        <dbReference type="HAMAP-Rule" id="MF_01698"/>
    </source>
</evidence>
<feature type="binding site" evidence="4">
    <location>
        <position position="230"/>
    </location>
    <ligand>
        <name>1D-myo-inositol 2-(L-cysteinylamino)-2-deoxy-alpha-D-glucopyranoside</name>
        <dbReference type="ChEBI" id="CHEBI:58887"/>
    </ligand>
</feature>
<feature type="binding site" evidence="4">
    <location>
        <begin position="273"/>
        <end position="278"/>
    </location>
    <ligand>
        <name>acetyl-CoA</name>
        <dbReference type="ChEBI" id="CHEBI:57288"/>
        <label>2</label>
    </ligand>
</feature>
<dbReference type="InterPro" id="IPR050832">
    <property type="entry name" value="Bact_Acetyltransf"/>
</dbReference>
<dbReference type="RefSeq" id="WP_187243556.1">
    <property type="nucleotide sequence ID" value="NZ_BAAAOK010000009.1"/>
</dbReference>
<evidence type="ECO:0000259" key="5">
    <source>
        <dbReference type="PROSITE" id="PS51186"/>
    </source>
</evidence>
<comment type="function">
    <text evidence="4">Catalyzes the transfer of acetyl from acetyl-CoA to desacetylmycothiol (Cys-GlcN-Ins) to form mycothiol.</text>
</comment>
<evidence type="ECO:0000313" key="6">
    <source>
        <dbReference type="EMBL" id="MBC6466365.1"/>
    </source>
</evidence>
<dbReference type="InterPro" id="IPR000182">
    <property type="entry name" value="GNAT_dom"/>
</dbReference>
<dbReference type="EC" id="2.3.1.189" evidence="4"/>
<dbReference type="SUPFAM" id="SSF55729">
    <property type="entry name" value="Acyl-CoA N-acyltransferases (Nat)"/>
    <property type="match status" value="1"/>
</dbReference>
<name>A0ABR7LNQ0_9ACTN</name>
<dbReference type="Pfam" id="PF00583">
    <property type="entry name" value="Acetyltransf_1"/>
    <property type="match status" value="1"/>
</dbReference>
<proteinExistence type="inferred from homology"/>
<gene>
    <name evidence="4 6" type="primary">mshD</name>
    <name evidence="6" type="ORF">HKK74_12745</name>
</gene>
<dbReference type="InterPro" id="IPR017813">
    <property type="entry name" value="Mycothiol_AcTrfase"/>
</dbReference>
<organism evidence="6 7">
    <name type="scientific">Actinomadura alba</name>
    <dbReference type="NCBI Taxonomy" id="406431"/>
    <lineage>
        <taxon>Bacteria</taxon>
        <taxon>Bacillati</taxon>
        <taxon>Actinomycetota</taxon>
        <taxon>Actinomycetes</taxon>
        <taxon>Streptosporangiales</taxon>
        <taxon>Thermomonosporaceae</taxon>
        <taxon>Actinomadura</taxon>
    </lineage>
</organism>
<dbReference type="PANTHER" id="PTHR43877">
    <property type="entry name" value="AMINOALKYLPHOSPHONATE N-ACETYLTRANSFERASE-RELATED-RELATED"/>
    <property type="match status" value="1"/>
</dbReference>